<proteinExistence type="predicted"/>
<name>A0A7Y9TJC2_9BACT</name>
<reference evidence="1 2" key="1">
    <citation type="submission" date="2020-07" db="EMBL/GenBank/DDBJ databases">
        <title>Genomic Encyclopedia of Type Strains, Phase IV (KMG-V): Genome sequencing to study the core and pangenomes of soil and plant-associated prokaryotes.</title>
        <authorList>
            <person name="Whitman W."/>
        </authorList>
    </citation>
    <scope>NUCLEOTIDE SEQUENCE [LARGE SCALE GENOMIC DNA]</scope>
    <source>
        <strain evidence="1 2">X4EP2</strain>
    </source>
</reference>
<keyword evidence="2" id="KW-1185">Reference proteome</keyword>
<evidence type="ECO:0000313" key="1">
    <source>
        <dbReference type="EMBL" id="NYF78132.1"/>
    </source>
</evidence>
<accession>A0A7Y9TJC2</accession>
<dbReference type="AlphaFoldDB" id="A0A7Y9TJC2"/>
<protein>
    <submittedName>
        <fullName evidence="1">Uncharacterized protein</fullName>
    </submittedName>
</protein>
<dbReference type="EMBL" id="JACCCW010000001">
    <property type="protein sequence ID" value="NYF78132.1"/>
    <property type="molecule type" value="Genomic_DNA"/>
</dbReference>
<gene>
    <name evidence="1" type="ORF">HDF17_000419</name>
</gene>
<organism evidence="1 2">
    <name type="scientific">Granulicella arctica</name>
    <dbReference type="NCBI Taxonomy" id="940613"/>
    <lineage>
        <taxon>Bacteria</taxon>
        <taxon>Pseudomonadati</taxon>
        <taxon>Acidobacteriota</taxon>
        <taxon>Terriglobia</taxon>
        <taxon>Terriglobales</taxon>
        <taxon>Acidobacteriaceae</taxon>
        <taxon>Granulicella</taxon>
    </lineage>
</organism>
<comment type="caution">
    <text evidence="1">The sequence shown here is derived from an EMBL/GenBank/DDBJ whole genome shotgun (WGS) entry which is preliminary data.</text>
</comment>
<dbReference type="Proteomes" id="UP000589520">
    <property type="component" value="Unassembled WGS sequence"/>
</dbReference>
<dbReference type="RefSeq" id="WP_179487308.1">
    <property type="nucleotide sequence ID" value="NZ_JACCCW010000001.1"/>
</dbReference>
<evidence type="ECO:0000313" key="2">
    <source>
        <dbReference type="Proteomes" id="UP000589520"/>
    </source>
</evidence>
<sequence>MGSVFALLLATAGCHSKTDPTPENFIVGLNAYFSDHSECLFPSAPRFPFETSDPAELKQMDALVKAQLLTVAKEPAIHVSRYITTTTGARSAPRFCYGHRFVTGIDSSTPPAKANGFTETQVTYHYELRDVPIWAKTPEVLAAFPAMEQATSGTSSGKATLAGTMVGWQVPD</sequence>